<keyword evidence="4" id="KW-0233">DNA recombination</keyword>
<protein>
    <submittedName>
        <fullName evidence="7">Transposase</fullName>
    </submittedName>
</protein>
<keyword evidence="8" id="KW-1185">Reference proteome</keyword>
<gene>
    <name evidence="7" type="ORF">BI350_05420</name>
</gene>
<dbReference type="InterPro" id="IPR010095">
    <property type="entry name" value="Cas12f1-like_TNB"/>
</dbReference>
<dbReference type="GO" id="GO:0006310">
    <property type="term" value="P:DNA recombination"/>
    <property type="evidence" value="ECO:0007669"/>
    <property type="project" value="UniProtKB-KW"/>
</dbReference>
<evidence type="ECO:0000256" key="3">
    <source>
        <dbReference type="ARBA" id="ARBA00023125"/>
    </source>
</evidence>
<dbReference type="GO" id="GO:0003677">
    <property type="term" value="F:DNA binding"/>
    <property type="evidence" value="ECO:0007669"/>
    <property type="project" value="UniProtKB-KW"/>
</dbReference>
<feature type="domain" description="Probable transposase IS891/IS1136/IS1341" evidence="5">
    <location>
        <begin position="199"/>
        <end position="319"/>
    </location>
</feature>
<reference evidence="7 8" key="1">
    <citation type="submission" date="2016-09" db="EMBL/GenBank/DDBJ databases">
        <title>Complete genome sequence of the Lysinibacillus sphaericus LMG 22257, a specie of Bacillus with ureolytic activity that can effectively biodeposit calcium carbonate.</title>
        <authorList>
            <person name="Yan W."/>
        </authorList>
    </citation>
    <scope>NUCLEOTIDE SEQUENCE [LARGE SCALE GENOMIC DNA]</scope>
    <source>
        <strain evidence="7 8">LMG 22257</strain>
    </source>
</reference>
<dbReference type="Pfam" id="PF01385">
    <property type="entry name" value="OrfB_IS605"/>
    <property type="match status" value="1"/>
</dbReference>
<dbReference type="GO" id="GO:0032196">
    <property type="term" value="P:transposition"/>
    <property type="evidence" value="ECO:0007669"/>
    <property type="project" value="UniProtKB-KW"/>
</dbReference>
<dbReference type="InterPro" id="IPR001959">
    <property type="entry name" value="Transposase"/>
</dbReference>
<dbReference type="Proteomes" id="UP000185746">
    <property type="component" value="Chromosome"/>
</dbReference>
<dbReference type="NCBIfam" id="NF040570">
    <property type="entry name" value="guided_TnpB"/>
    <property type="match status" value="1"/>
</dbReference>
<evidence type="ECO:0000256" key="4">
    <source>
        <dbReference type="ARBA" id="ARBA00023172"/>
    </source>
</evidence>
<dbReference type="RefSeq" id="WP_075527168.1">
    <property type="nucleotide sequence ID" value="NZ_CP017560.1"/>
</dbReference>
<dbReference type="EMBL" id="CP017560">
    <property type="protein sequence ID" value="AOV07043.1"/>
    <property type="molecule type" value="Genomic_DNA"/>
</dbReference>
<evidence type="ECO:0000259" key="6">
    <source>
        <dbReference type="Pfam" id="PF07282"/>
    </source>
</evidence>
<keyword evidence="3" id="KW-0238">DNA-binding</keyword>
<feature type="domain" description="Cas12f1-like TNB" evidence="6">
    <location>
        <begin position="340"/>
        <end position="418"/>
    </location>
</feature>
<evidence type="ECO:0000313" key="8">
    <source>
        <dbReference type="Proteomes" id="UP000185746"/>
    </source>
</evidence>
<dbReference type="AlphaFoldDB" id="A0A1D8JED8"/>
<dbReference type="Pfam" id="PF07282">
    <property type="entry name" value="Cas12f1-like_TNB"/>
    <property type="match status" value="1"/>
</dbReference>
<sequence>MIRKTKRKWLRKKAKNKDNIQHFTQVQHLGGRSLSAKAFRTLNRMTHSTKALRNVALYTWKQYYKENGTAPSTKIIDTAMKKDMNYWGASANAVQAIRRTLLSEIKSFFEAMKDWKINPDKYKNCPKFPNYSKSTTKRIIELYEPGKIDEDGFWTVPMNKDFKAKFGEVNIKMPANLRHQKVTYIEIVPKHNGRFFEVHYTYEIQKPQMKKAPTTTKKALSIDIGVNNLMACATNTGETFLIDGLKLKSINQYFNKALSRQQESNLENGLSKRIVSKKQAALWTKRARQIKGYFTQAIGLLFKKAKALNVDTIIVGINKGWKQKSAMGKKHNQQFVSIPFKQLLSAIENKCLKEGIRFIEQEESYTSVASFLDRDKLPVYGEKNSAVHVFTGKRMTRGLYRSSMGTCLNADINAALNILRKTEVISLDENLKPMIPKRIAVQQRKSVA</sequence>
<evidence type="ECO:0000313" key="7">
    <source>
        <dbReference type="EMBL" id="AOV07043.1"/>
    </source>
</evidence>
<keyword evidence="2" id="KW-0815">Transposition</keyword>
<evidence type="ECO:0000259" key="5">
    <source>
        <dbReference type="Pfam" id="PF01385"/>
    </source>
</evidence>
<comment type="similarity">
    <text evidence="1">In the C-terminal section; belongs to the transposase 35 family.</text>
</comment>
<proteinExistence type="inferred from homology"/>
<evidence type="ECO:0000256" key="2">
    <source>
        <dbReference type="ARBA" id="ARBA00022578"/>
    </source>
</evidence>
<name>A0A1D8JED8_9BACL</name>
<dbReference type="KEGG" id="surl:BI350_05420"/>
<evidence type="ECO:0000256" key="1">
    <source>
        <dbReference type="ARBA" id="ARBA00008761"/>
    </source>
</evidence>
<accession>A0A1D8JED8</accession>
<dbReference type="NCBIfam" id="TIGR01766">
    <property type="entry name" value="IS200/IS605 family accessory protein TnpB-like domain"/>
    <property type="match status" value="1"/>
</dbReference>
<organism evidence="7 8">
    <name type="scientific">Sporosarcina ureilytica</name>
    <dbReference type="NCBI Taxonomy" id="298596"/>
    <lineage>
        <taxon>Bacteria</taxon>
        <taxon>Bacillati</taxon>
        <taxon>Bacillota</taxon>
        <taxon>Bacilli</taxon>
        <taxon>Bacillales</taxon>
        <taxon>Caryophanaceae</taxon>
        <taxon>Sporosarcina</taxon>
    </lineage>
</organism>